<sequence length="127" mass="14273">MIEKKLNLNALWRKRNAHGIIALLFLISVLTNTRRTNVETVRGQAAKHMHHSPALAPSDFHLFSRTVEEVPGTELISFRKPSLWAPQPGPDFFYAGFDRLALSMAQNGIISTFSLRGLVTLLFESPM</sequence>
<dbReference type="Proteomes" id="UP000499080">
    <property type="component" value="Unassembled WGS sequence"/>
</dbReference>
<organism evidence="1 2">
    <name type="scientific">Araneus ventricosus</name>
    <name type="common">Orbweaver spider</name>
    <name type="synonym">Epeira ventricosa</name>
    <dbReference type="NCBI Taxonomy" id="182803"/>
    <lineage>
        <taxon>Eukaryota</taxon>
        <taxon>Metazoa</taxon>
        <taxon>Ecdysozoa</taxon>
        <taxon>Arthropoda</taxon>
        <taxon>Chelicerata</taxon>
        <taxon>Arachnida</taxon>
        <taxon>Araneae</taxon>
        <taxon>Araneomorphae</taxon>
        <taxon>Entelegynae</taxon>
        <taxon>Araneoidea</taxon>
        <taxon>Araneidae</taxon>
        <taxon>Araneus</taxon>
    </lineage>
</organism>
<gene>
    <name evidence="1" type="ORF">AVEN_221417_1</name>
</gene>
<proteinExistence type="predicted"/>
<reference evidence="1 2" key="1">
    <citation type="journal article" date="2019" name="Sci. Rep.">
        <title>Orb-weaving spider Araneus ventricosus genome elucidates the spidroin gene catalogue.</title>
        <authorList>
            <person name="Kono N."/>
            <person name="Nakamura H."/>
            <person name="Ohtoshi R."/>
            <person name="Moran D.A.P."/>
            <person name="Shinohara A."/>
            <person name="Yoshida Y."/>
            <person name="Fujiwara M."/>
            <person name="Mori M."/>
            <person name="Tomita M."/>
            <person name="Arakawa K."/>
        </authorList>
    </citation>
    <scope>NUCLEOTIDE SEQUENCE [LARGE SCALE GENOMIC DNA]</scope>
</reference>
<evidence type="ECO:0000313" key="1">
    <source>
        <dbReference type="EMBL" id="GBN52651.1"/>
    </source>
</evidence>
<comment type="caution">
    <text evidence="1">The sequence shown here is derived from an EMBL/GenBank/DDBJ whole genome shotgun (WGS) entry which is preliminary data.</text>
</comment>
<dbReference type="EMBL" id="BGPR01011723">
    <property type="protein sequence ID" value="GBN52651.1"/>
    <property type="molecule type" value="Genomic_DNA"/>
</dbReference>
<evidence type="ECO:0000313" key="2">
    <source>
        <dbReference type="Proteomes" id="UP000499080"/>
    </source>
</evidence>
<keyword evidence="2" id="KW-1185">Reference proteome</keyword>
<accession>A0A4Y2PN92</accession>
<name>A0A4Y2PN92_ARAVE</name>
<protein>
    <submittedName>
        <fullName evidence="1">Uncharacterized protein</fullName>
    </submittedName>
</protein>
<dbReference type="AlphaFoldDB" id="A0A4Y2PN92"/>